<evidence type="ECO:0000256" key="3">
    <source>
        <dbReference type="ARBA" id="ARBA00022692"/>
    </source>
</evidence>
<proteinExistence type="predicted"/>
<feature type="transmembrane region" description="Helical" evidence="6">
    <location>
        <begin position="113"/>
        <end position="135"/>
    </location>
</feature>
<dbReference type="PANTHER" id="PTHR30086:SF20">
    <property type="entry name" value="ARGININE EXPORTER PROTEIN ARGO-RELATED"/>
    <property type="match status" value="1"/>
</dbReference>
<feature type="transmembrane region" description="Helical" evidence="6">
    <location>
        <begin position="193"/>
        <end position="213"/>
    </location>
</feature>
<dbReference type="AlphaFoldDB" id="A0A5B8VGQ7"/>
<evidence type="ECO:0000313" key="8">
    <source>
        <dbReference type="Proteomes" id="UP000321533"/>
    </source>
</evidence>
<evidence type="ECO:0000256" key="2">
    <source>
        <dbReference type="ARBA" id="ARBA00022475"/>
    </source>
</evidence>
<comment type="subcellular location">
    <subcellularLocation>
        <location evidence="1">Cell membrane</location>
        <topology evidence="1">Multi-pass membrane protein</topology>
    </subcellularLocation>
</comment>
<keyword evidence="8" id="KW-1185">Reference proteome</keyword>
<evidence type="ECO:0000313" key="7">
    <source>
        <dbReference type="EMBL" id="QEC70195.1"/>
    </source>
</evidence>
<protein>
    <submittedName>
        <fullName evidence="7">LysE family translocator</fullName>
    </submittedName>
</protein>
<organism evidence="7 8">
    <name type="scientific">Panacibacter ginsenosidivorans</name>
    <dbReference type="NCBI Taxonomy" id="1813871"/>
    <lineage>
        <taxon>Bacteria</taxon>
        <taxon>Pseudomonadati</taxon>
        <taxon>Bacteroidota</taxon>
        <taxon>Chitinophagia</taxon>
        <taxon>Chitinophagales</taxon>
        <taxon>Chitinophagaceae</taxon>
        <taxon>Panacibacter</taxon>
    </lineage>
</organism>
<dbReference type="EMBL" id="CP042435">
    <property type="protein sequence ID" value="QEC70195.1"/>
    <property type="molecule type" value="Genomic_DNA"/>
</dbReference>
<dbReference type="Pfam" id="PF01810">
    <property type="entry name" value="LysE"/>
    <property type="match status" value="1"/>
</dbReference>
<reference evidence="7 8" key="1">
    <citation type="journal article" date="2016" name="Int. J. Syst. Evol. Microbiol.">
        <title>Panacibacter ginsenosidivorans gen. nov., sp. nov., with ginsenoside converting activity isolated from soil of a ginseng field.</title>
        <authorList>
            <person name="Siddiqi M.Z."/>
            <person name="Muhammad Shafi S."/>
            <person name="Choi K.D."/>
            <person name="Im W.T."/>
        </authorList>
    </citation>
    <scope>NUCLEOTIDE SEQUENCE [LARGE SCALE GENOMIC DNA]</scope>
    <source>
        <strain evidence="7 8">Gsoil1550</strain>
    </source>
</reference>
<gene>
    <name evidence="7" type="ORF">FRZ67_09900</name>
</gene>
<keyword evidence="2" id="KW-1003">Cell membrane</keyword>
<feature type="transmembrane region" description="Helical" evidence="6">
    <location>
        <begin position="73"/>
        <end position="92"/>
    </location>
</feature>
<dbReference type="InterPro" id="IPR001123">
    <property type="entry name" value="LeuE-type"/>
</dbReference>
<feature type="transmembrane region" description="Helical" evidence="6">
    <location>
        <begin position="40"/>
        <end position="61"/>
    </location>
</feature>
<dbReference type="OrthoDB" id="679767at2"/>
<dbReference type="GO" id="GO:0005886">
    <property type="term" value="C:plasma membrane"/>
    <property type="evidence" value="ECO:0007669"/>
    <property type="project" value="UniProtKB-SubCell"/>
</dbReference>
<feature type="transmembrane region" description="Helical" evidence="6">
    <location>
        <begin position="6"/>
        <end position="28"/>
    </location>
</feature>
<feature type="transmembrane region" description="Helical" evidence="6">
    <location>
        <begin position="155"/>
        <end position="173"/>
    </location>
</feature>
<keyword evidence="4 6" id="KW-1133">Transmembrane helix</keyword>
<evidence type="ECO:0000256" key="4">
    <source>
        <dbReference type="ARBA" id="ARBA00022989"/>
    </source>
</evidence>
<dbReference type="Proteomes" id="UP000321533">
    <property type="component" value="Chromosome"/>
</dbReference>
<dbReference type="GO" id="GO:0015171">
    <property type="term" value="F:amino acid transmembrane transporter activity"/>
    <property type="evidence" value="ECO:0007669"/>
    <property type="project" value="TreeGrafter"/>
</dbReference>
<evidence type="ECO:0000256" key="5">
    <source>
        <dbReference type="ARBA" id="ARBA00023136"/>
    </source>
</evidence>
<evidence type="ECO:0000256" key="6">
    <source>
        <dbReference type="SAM" id="Phobius"/>
    </source>
</evidence>
<evidence type="ECO:0000256" key="1">
    <source>
        <dbReference type="ARBA" id="ARBA00004651"/>
    </source>
</evidence>
<sequence>MMIAALAKGFALGLLLSISVGPVIFSIIKQSLTNGHKGGFAFIAGVSASDITLVLICNLFTNLFQSAMTHELIIGAIGSIFLMFMGIYTIFFKKVSVAADDGKIKLSVMRKRDVIGVFLSGYFMNLLNPGVLLFWIGASTAVLSGSEKQDHPDEYILVAFSVCLLLNLFADTLKVMLAGKIREKLNPHNIHIINRIAGIIYIVFGIVLIYGLATHKIMQ</sequence>
<name>A0A5B8VGQ7_9BACT</name>
<keyword evidence="3 6" id="KW-0812">Transmembrane</keyword>
<dbReference type="KEGG" id="pgin:FRZ67_09900"/>
<dbReference type="PANTHER" id="PTHR30086">
    <property type="entry name" value="ARGININE EXPORTER PROTEIN ARGO"/>
    <property type="match status" value="1"/>
</dbReference>
<accession>A0A5B8VGQ7</accession>
<keyword evidence="5 6" id="KW-0472">Membrane</keyword>